<evidence type="ECO:0000313" key="2">
    <source>
        <dbReference type="Proteomes" id="UP001060215"/>
    </source>
</evidence>
<dbReference type="Proteomes" id="UP001060215">
    <property type="component" value="Chromosome 3"/>
</dbReference>
<keyword evidence="2" id="KW-1185">Reference proteome</keyword>
<sequence>MKDTIVLYPAPGMGHVVSMVELGKLILHHYSSKFTINILITTGLFDTPPPTPTSIPSPNPPSISFHRLPPLTTATATAPTISRAAIAFEFIRRNAANVRHSLHQISQTSTIRSLIIDFFCTSALPIATALGIPIFYFFTSGAAALAAYLHFPTIHKQIHNSFRDLSATEIHVPGLPQFELYTCLSLYSTETSRLRHVYSSNWGQTRNVNFGGG</sequence>
<name>A0ACC0IK21_9ERIC</name>
<gene>
    <name evidence="1" type="ORF">LOK49_LG02G02185</name>
</gene>
<organism evidence="1 2">
    <name type="scientific">Camellia lanceoleosa</name>
    <dbReference type="NCBI Taxonomy" id="1840588"/>
    <lineage>
        <taxon>Eukaryota</taxon>
        <taxon>Viridiplantae</taxon>
        <taxon>Streptophyta</taxon>
        <taxon>Embryophyta</taxon>
        <taxon>Tracheophyta</taxon>
        <taxon>Spermatophyta</taxon>
        <taxon>Magnoliopsida</taxon>
        <taxon>eudicotyledons</taxon>
        <taxon>Gunneridae</taxon>
        <taxon>Pentapetalae</taxon>
        <taxon>asterids</taxon>
        <taxon>Ericales</taxon>
        <taxon>Theaceae</taxon>
        <taxon>Camellia</taxon>
    </lineage>
</organism>
<accession>A0ACC0IK21</accession>
<dbReference type="EMBL" id="CM045760">
    <property type="protein sequence ID" value="KAI8025242.1"/>
    <property type="molecule type" value="Genomic_DNA"/>
</dbReference>
<proteinExistence type="predicted"/>
<comment type="caution">
    <text evidence="1">The sequence shown here is derived from an EMBL/GenBank/DDBJ whole genome shotgun (WGS) entry which is preliminary data.</text>
</comment>
<protein>
    <submittedName>
        <fullName evidence="1">UDP-glycosyltransferase 88F3</fullName>
    </submittedName>
</protein>
<reference evidence="1 2" key="1">
    <citation type="journal article" date="2022" name="Plant J.">
        <title>Chromosome-level genome of Camellia lanceoleosa provides a valuable resource for understanding genome evolution and self-incompatibility.</title>
        <authorList>
            <person name="Gong W."/>
            <person name="Xiao S."/>
            <person name="Wang L."/>
            <person name="Liao Z."/>
            <person name="Chang Y."/>
            <person name="Mo W."/>
            <person name="Hu G."/>
            <person name="Li W."/>
            <person name="Zhao G."/>
            <person name="Zhu H."/>
            <person name="Hu X."/>
            <person name="Ji K."/>
            <person name="Xiang X."/>
            <person name="Song Q."/>
            <person name="Yuan D."/>
            <person name="Jin S."/>
            <person name="Zhang L."/>
        </authorList>
    </citation>
    <scope>NUCLEOTIDE SEQUENCE [LARGE SCALE GENOMIC DNA]</scope>
    <source>
        <strain evidence="1">SQ_2022a</strain>
    </source>
</reference>
<evidence type="ECO:0000313" key="1">
    <source>
        <dbReference type="EMBL" id="KAI8025242.1"/>
    </source>
</evidence>